<gene>
    <name evidence="9" type="primary">cofE</name>
    <name evidence="9" type="ORF">IB286_04710</name>
</gene>
<keyword evidence="10" id="KW-1185">Reference proteome</keyword>
<keyword evidence="2" id="KW-0479">Metal-binding</keyword>
<evidence type="ECO:0000313" key="9">
    <source>
        <dbReference type="EMBL" id="MBD2858302.1"/>
    </source>
</evidence>
<dbReference type="RefSeq" id="WP_190763011.1">
    <property type="nucleotide sequence ID" value="NZ_JACXLD010000002.1"/>
</dbReference>
<keyword evidence="5" id="KW-0630">Potassium</keyword>
<dbReference type="NCBIfam" id="TIGR01916">
    <property type="entry name" value="F420_cofE"/>
    <property type="match status" value="1"/>
</dbReference>
<evidence type="ECO:0000313" key="10">
    <source>
        <dbReference type="Proteomes" id="UP000610558"/>
    </source>
</evidence>
<dbReference type="Gene3D" id="3.30.1330.100">
    <property type="entry name" value="CofE-like"/>
    <property type="match status" value="1"/>
</dbReference>
<dbReference type="AlphaFoldDB" id="A0A927GVV8"/>
<dbReference type="Proteomes" id="UP000610558">
    <property type="component" value="Unassembled WGS sequence"/>
</dbReference>
<dbReference type="Gene3D" id="3.90.1660.10">
    <property type="entry name" value="CofE-like domain"/>
    <property type="match status" value="1"/>
</dbReference>
<proteinExistence type="predicted"/>
<accession>A0A927GVV8</accession>
<evidence type="ECO:0000256" key="1">
    <source>
        <dbReference type="ARBA" id="ARBA00022598"/>
    </source>
</evidence>
<dbReference type="InterPro" id="IPR002847">
    <property type="entry name" value="F420-0_gamma-glut_ligase-dom"/>
</dbReference>
<sequence length="256" mass="27980">MVQPQLSLHVLAGIPLVEPGDNLIDLLVQSLELTGLSLQPGDVLVIAQKIISKSENRYAYLDEVEPSSEAVMLAIECDKDPRQMELVLRESRCVLRRRQGVVIVEHRNGYVHANAGIDKSNIQSDEQRPRVLLLPEQPDNSAKRLREGLQTRTGIAPHIIINDSAGRAWRNGTLGFALGTAGFEAVENRIGEPDLFGRELEITEVAVADELAAAASFLMGQAAEAAPVVLIRGAHLRASEQGSESLIRDPAKDMFR</sequence>
<dbReference type="PANTHER" id="PTHR47917:SF1">
    <property type="entry name" value="COENZYME F420:L-GLUTAMATE LIGASE"/>
    <property type="match status" value="1"/>
</dbReference>
<keyword evidence="6" id="KW-0342">GTP-binding</keyword>
<evidence type="ECO:0000256" key="4">
    <source>
        <dbReference type="ARBA" id="ARBA00022842"/>
    </source>
</evidence>
<evidence type="ECO:0000256" key="5">
    <source>
        <dbReference type="ARBA" id="ARBA00022958"/>
    </source>
</evidence>
<keyword evidence="4" id="KW-0460">Magnesium</keyword>
<reference evidence="9" key="1">
    <citation type="submission" date="2020-09" db="EMBL/GenBank/DDBJ databases">
        <authorList>
            <person name="Yoon J.-W."/>
        </authorList>
    </citation>
    <scope>NUCLEOTIDE SEQUENCE</scope>
    <source>
        <strain evidence="9">KMU-158</strain>
    </source>
</reference>
<dbReference type="GO" id="GO:0005525">
    <property type="term" value="F:GTP binding"/>
    <property type="evidence" value="ECO:0007669"/>
    <property type="project" value="UniProtKB-KW"/>
</dbReference>
<dbReference type="PANTHER" id="PTHR47917">
    <property type="match status" value="1"/>
</dbReference>
<comment type="caution">
    <text evidence="9">The sequence shown here is derived from an EMBL/GenBank/DDBJ whole genome shotgun (WGS) entry which is preliminary data.</text>
</comment>
<keyword evidence="1 9" id="KW-0436">Ligase</keyword>
<dbReference type="EMBL" id="JACXLD010000002">
    <property type="protein sequence ID" value="MBD2858302.1"/>
    <property type="molecule type" value="Genomic_DNA"/>
</dbReference>
<evidence type="ECO:0000256" key="6">
    <source>
        <dbReference type="ARBA" id="ARBA00023134"/>
    </source>
</evidence>
<dbReference type="GO" id="GO:0052618">
    <property type="term" value="F:coenzyme F420-0:L-glutamate ligase activity"/>
    <property type="evidence" value="ECO:0007669"/>
    <property type="project" value="UniProtKB-EC"/>
</dbReference>
<evidence type="ECO:0000256" key="3">
    <source>
        <dbReference type="ARBA" id="ARBA00022741"/>
    </source>
</evidence>
<evidence type="ECO:0000256" key="7">
    <source>
        <dbReference type="ARBA" id="ARBA00023211"/>
    </source>
</evidence>
<keyword evidence="3" id="KW-0547">Nucleotide-binding</keyword>
<evidence type="ECO:0000259" key="8">
    <source>
        <dbReference type="Pfam" id="PF01996"/>
    </source>
</evidence>
<feature type="domain" description="Coenzyme F420:L-glutamate ligase-like" evidence="8">
    <location>
        <begin position="14"/>
        <end position="233"/>
    </location>
</feature>
<evidence type="ECO:0000256" key="2">
    <source>
        <dbReference type="ARBA" id="ARBA00022723"/>
    </source>
</evidence>
<name>A0A927GVV8_9GAMM</name>
<dbReference type="GO" id="GO:0046872">
    <property type="term" value="F:metal ion binding"/>
    <property type="evidence" value="ECO:0007669"/>
    <property type="project" value="UniProtKB-KW"/>
</dbReference>
<keyword evidence="7" id="KW-0464">Manganese</keyword>
<protein>
    <submittedName>
        <fullName evidence="9">Coenzyme F420-0:L-glutamate ligase</fullName>
        <ecNumber evidence="9">6.3.2.31</ecNumber>
    </submittedName>
</protein>
<organism evidence="9 10">
    <name type="scientific">Spongiibacter pelagi</name>
    <dbReference type="NCBI Taxonomy" id="2760804"/>
    <lineage>
        <taxon>Bacteria</taxon>
        <taxon>Pseudomonadati</taxon>
        <taxon>Pseudomonadota</taxon>
        <taxon>Gammaproteobacteria</taxon>
        <taxon>Cellvibrionales</taxon>
        <taxon>Spongiibacteraceae</taxon>
        <taxon>Spongiibacter</taxon>
    </lineage>
</organism>
<dbReference type="InterPro" id="IPR008225">
    <property type="entry name" value="F420-0_g-glutamyl_ligase"/>
</dbReference>
<dbReference type="SUPFAM" id="SSF144010">
    <property type="entry name" value="CofE-like"/>
    <property type="match status" value="1"/>
</dbReference>
<dbReference type="Pfam" id="PF01996">
    <property type="entry name" value="F420_ligase"/>
    <property type="match status" value="1"/>
</dbReference>
<dbReference type="EC" id="6.3.2.31" evidence="9"/>